<dbReference type="RefSeq" id="WP_311661303.1">
    <property type="nucleotide sequence ID" value="NZ_JAVREX010000023.1"/>
</dbReference>
<proteinExistence type="predicted"/>
<sequence length="199" mass="21168">MHGHGYPPQQPPTRRPSSGTLTGLRVLFVALTLLSCGFLSWAALLRLAAVTRRTLDWSLMAGAVVLNGCMVAFILGIPEDEPELTDQQAVVLLGWMLCSVAGTIAYYLYAEIRHYAPGGGLAPSPYAGHLPPAAPPVTSAPGYAYPPAPARTSAPLPPPPPTRTPVPPPAQPATPQRMDQVRAELDELSDYLRKEGGSR</sequence>
<evidence type="ECO:0000313" key="3">
    <source>
        <dbReference type="EMBL" id="MDT0432494.1"/>
    </source>
</evidence>
<comment type="caution">
    <text evidence="3">The sequence shown here is derived from an EMBL/GenBank/DDBJ whole genome shotgun (WGS) entry which is preliminary data.</text>
</comment>
<feature type="transmembrane region" description="Helical" evidence="2">
    <location>
        <begin position="57"/>
        <end position="77"/>
    </location>
</feature>
<keyword evidence="2" id="KW-1133">Transmembrane helix</keyword>
<keyword evidence="2" id="KW-0812">Transmembrane</keyword>
<dbReference type="EMBL" id="JAVREX010000023">
    <property type="protein sequence ID" value="MDT0432494.1"/>
    <property type="molecule type" value="Genomic_DNA"/>
</dbReference>
<evidence type="ECO:0000313" key="4">
    <source>
        <dbReference type="Proteomes" id="UP001183777"/>
    </source>
</evidence>
<feature type="transmembrane region" description="Helical" evidence="2">
    <location>
        <begin position="89"/>
        <end position="109"/>
    </location>
</feature>
<evidence type="ECO:0000256" key="1">
    <source>
        <dbReference type="SAM" id="MobiDB-lite"/>
    </source>
</evidence>
<reference evidence="4" key="1">
    <citation type="submission" date="2023-07" db="EMBL/GenBank/DDBJ databases">
        <title>30 novel species of actinomycetes from the DSMZ collection.</title>
        <authorList>
            <person name="Nouioui I."/>
        </authorList>
    </citation>
    <scope>NUCLEOTIDE SEQUENCE [LARGE SCALE GENOMIC DNA]</scope>
    <source>
        <strain evidence="4">DSM 41770</strain>
    </source>
</reference>
<organism evidence="3 4">
    <name type="scientific">Streptomyces salyersiae</name>
    <dbReference type="NCBI Taxonomy" id="3075530"/>
    <lineage>
        <taxon>Bacteria</taxon>
        <taxon>Bacillati</taxon>
        <taxon>Actinomycetota</taxon>
        <taxon>Actinomycetes</taxon>
        <taxon>Kitasatosporales</taxon>
        <taxon>Streptomycetaceae</taxon>
        <taxon>Streptomyces</taxon>
    </lineage>
</organism>
<evidence type="ECO:0000256" key="2">
    <source>
        <dbReference type="SAM" id="Phobius"/>
    </source>
</evidence>
<evidence type="ECO:0008006" key="5">
    <source>
        <dbReference type="Google" id="ProtNLM"/>
    </source>
</evidence>
<feature type="compositionally biased region" description="Pro residues" evidence="1">
    <location>
        <begin position="144"/>
        <end position="172"/>
    </location>
</feature>
<dbReference type="Proteomes" id="UP001183777">
    <property type="component" value="Unassembled WGS sequence"/>
</dbReference>
<keyword evidence="4" id="KW-1185">Reference proteome</keyword>
<accession>A0ABU2RYK7</accession>
<name>A0ABU2RYK7_9ACTN</name>
<feature type="transmembrane region" description="Helical" evidence="2">
    <location>
        <begin position="24"/>
        <end position="45"/>
    </location>
</feature>
<protein>
    <recommendedName>
        <fullName evidence="5">Integral membrane protein</fullName>
    </recommendedName>
</protein>
<keyword evidence="2" id="KW-0472">Membrane</keyword>
<gene>
    <name evidence="3" type="ORF">RM649_33335</name>
</gene>
<feature type="region of interest" description="Disordered" evidence="1">
    <location>
        <begin position="140"/>
        <end position="179"/>
    </location>
</feature>